<dbReference type="Proteomes" id="UP000274922">
    <property type="component" value="Unassembled WGS sequence"/>
</dbReference>
<dbReference type="Gene3D" id="3.90.870.10">
    <property type="entry name" value="DHBP synthase"/>
    <property type="match status" value="1"/>
</dbReference>
<keyword evidence="10 13" id="KW-0067">ATP-binding</keyword>
<feature type="binding site" evidence="13">
    <location>
        <position position="30"/>
    </location>
    <ligand>
        <name>ATP</name>
        <dbReference type="ChEBI" id="CHEBI:30616"/>
    </ligand>
</feature>
<evidence type="ECO:0000256" key="2">
    <source>
        <dbReference type="ARBA" id="ARBA00007663"/>
    </source>
</evidence>
<evidence type="ECO:0000313" key="15">
    <source>
        <dbReference type="EMBL" id="RKP01072.1"/>
    </source>
</evidence>
<gene>
    <name evidence="15" type="ORF">CXG81DRAFT_2956</name>
</gene>
<evidence type="ECO:0000256" key="4">
    <source>
        <dbReference type="ARBA" id="ARBA00015492"/>
    </source>
</evidence>
<feature type="binding site" evidence="13">
    <location>
        <position position="157"/>
    </location>
    <ligand>
        <name>L-threonine</name>
        <dbReference type="ChEBI" id="CHEBI:57926"/>
    </ligand>
</feature>
<dbReference type="Pfam" id="PF01300">
    <property type="entry name" value="Sua5_yciO_yrdC"/>
    <property type="match status" value="1"/>
</dbReference>
<feature type="binding site" evidence="13">
    <location>
        <position position="117"/>
    </location>
    <ligand>
        <name>L-threonine</name>
        <dbReference type="ChEBI" id="CHEBI:57926"/>
    </ligand>
</feature>
<sequence>VAFPTETVYGLGANGLDHDAVTRIFTAKQRPGDNPLILHCRDWAMVRRSLVPRDHVIPTCYEEASASFWPGPLTLLLPKAERVPLSVTGGHATVAVRVPNHPIALALIALADTPLAAPSANRSGRPSPTQASHVADDLGDRIPLVLDGGACAIGIESTVLDGLRSPPLVLRPGMLTAEALAAACPSLRALRTYQQGSETALEAQPTTPGMKYRHYSPNAPVTLLLPPPEGLAEGSDRAWLRFVGSAPDGALPRLPMVHVVLGGTPEAVSRHLFEQLRALDHAGVSHIFIEGLPTTPPSRGVMNRIHKAASTT</sequence>
<feature type="domain" description="YrdC-like" evidence="14">
    <location>
        <begin position="1"/>
        <end position="175"/>
    </location>
</feature>
<evidence type="ECO:0000256" key="1">
    <source>
        <dbReference type="ARBA" id="ARBA00004496"/>
    </source>
</evidence>
<feature type="binding site" evidence="13">
    <location>
        <position position="93"/>
    </location>
    <ligand>
        <name>ATP</name>
        <dbReference type="ChEBI" id="CHEBI:30616"/>
    </ligand>
</feature>
<dbReference type="InterPro" id="IPR006070">
    <property type="entry name" value="Sua5-like_dom"/>
</dbReference>
<dbReference type="InterPro" id="IPR005145">
    <property type="entry name" value="Sua5_C"/>
</dbReference>
<feature type="non-terminal residue" evidence="15">
    <location>
        <position position="1"/>
    </location>
</feature>
<dbReference type="Pfam" id="PF03481">
    <property type="entry name" value="Sua5_C"/>
    <property type="match status" value="1"/>
</dbReference>
<dbReference type="InterPro" id="IPR017945">
    <property type="entry name" value="DHBP_synth_RibB-like_a/b_dom"/>
</dbReference>
<dbReference type="NCBIfam" id="TIGR00057">
    <property type="entry name" value="L-threonylcarbamoyladenylate synthase"/>
    <property type="match status" value="1"/>
</dbReference>
<comment type="subcellular location">
    <subcellularLocation>
        <location evidence="1">Cytoplasm</location>
    </subcellularLocation>
</comment>
<dbReference type="GO" id="GO:0003725">
    <property type="term" value="F:double-stranded RNA binding"/>
    <property type="evidence" value="ECO:0007669"/>
    <property type="project" value="InterPro"/>
</dbReference>
<keyword evidence="5" id="KW-0963">Cytoplasm</keyword>
<protein>
    <recommendedName>
        <fullName evidence="4">Threonylcarbamoyl-AMP synthase</fullName>
        <ecNumber evidence="3">2.7.7.87</ecNumber>
    </recommendedName>
    <alternativeName>
        <fullName evidence="11">L-threonylcarbamoyladenylate synthase</fullName>
    </alternativeName>
</protein>
<dbReference type="GO" id="GO:0008033">
    <property type="term" value="P:tRNA processing"/>
    <property type="evidence" value="ECO:0007669"/>
    <property type="project" value="UniProtKB-KW"/>
</dbReference>
<feature type="binding site" evidence="13">
    <location>
        <position position="215"/>
    </location>
    <ligand>
        <name>ATP</name>
        <dbReference type="ChEBI" id="CHEBI:30616"/>
    </ligand>
</feature>
<dbReference type="Gene3D" id="3.40.50.11030">
    <property type="entry name" value="Threonylcarbamoyl-AMP synthase, C-terminal domain"/>
    <property type="match status" value="1"/>
</dbReference>
<dbReference type="PANTHER" id="PTHR17490:SF16">
    <property type="entry name" value="THREONYLCARBAMOYL-AMP SYNTHASE"/>
    <property type="match status" value="1"/>
</dbReference>
<comment type="similarity">
    <text evidence="2">Belongs to the SUA5 family.</text>
</comment>
<evidence type="ECO:0000256" key="5">
    <source>
        <dbReference type="ARBA" id="ARBA00022490"/>
    </source>
</evidence>
<feature type="binding site" evidence="13">
    <location>
        <position position="171"/>
    </location>
    <ligand>
        <name>ATP</name>
        <dbReference type="ChEBI" id="CHEBI:30616"/>
    </ligand>
</feature>
<evidence type="ECO:0000256" key="9">
    <source>
        <dbReference type="ARBA" id="ARBA00022741"/>
    </source>
</evidence>
<keyword evidence="6" id="KW-0808">Transferase</keyword>
<keyword evidence="9 13" id="KW-0547">Nucleotide-binding</keyword>
<dbReference type="OrthoDB" id="412787at2759"/>
<dbReference type="PIRSF" id="PIRSF004930">
    <property type="entry name" value="Tln_factor_SUA5"/>
    <property type="match status" value="1"/>
</dbReference>
<feature type="binding site" evidence="13">
    <location>
        <position position="97"/>
    </location>
    <ligand>
        <name>L-threonine</name>
        <dbReference type="ChEBI" id="CHEBI:57926"/>
    </ligand>
</feature>
<dbReference type="AlphaFoldDB" id="A0A4P9X791"/>
<dbReference type="GO" id="GO:0005524">
    <property type="term" value="F:ATP binding"/>
    <property type="evidence" value="ECO:0007669"/>
    <property type="project" value="UniProtKB-KW"/>
</dbReference>
<dbReference type="GO" id="GO:0005737">
    <property type="term" value="C:cytoplasm"/>
    <property type="evidence" value="ECO:0007669"/>
    <property type="project" value="UniProtKB-SubCell"/>
</dbReference>
<name>A0A4P9X791_9FUNG</name>
<feature type="binding site" evidence="13">
    <location>
        <position position="127"/>
    </location>
    <ligand>
        <name>ATP</name>
        <dbReference type="ChEBI" id="CHEBI:30616"/>
    </ligand>
</feature>
<evidence type="ECO:0000256" key="8">
    <source>
        <dbReference type="ARBA" id="ARBA00022695"/>
    </source>
</evidence>
<evidence type="ECO:0000256" key="3">
    <source>
        <dbReference type="ARBA" id="ARBA00012584"/>
    </source>
</evidence>
<dbReference type="GO" id="GO:0006450">
    <property type="term" value="P:regulation of translational fidelity"/>
    <property type="evidence" value="ECO:0007669"/>
    <property type="project" value="TreeGrafter"/>
</dbReference>
<evidence type="ECO:0000313" key="16">
    <source>
        <dbReference type="Proteomes" id="UP000274922"/>
    </source>
</evidence>
<feature type="binding site" evidence="13">
    <location>
        <position position="7"/>
    </location>
    <ligand>
        <name>L-threonine</name>
        <dbReference type="ChEBI" id="CHEBI:57926"/>
    </ligand>
</feature>
<evidence type="ECO:0000256" key="11">
    <source>
        <dbReference type="ARBA" id="ARBA00029774"/>
    </source>
</evidence>
<dbReference type="GO" id="GO:0061710">
    <property type="term" value="F:L-threonylcarbamoyladenylate synthase"/>
    <property type="evidence" value="ECO:0007669"/>
    <property type="project" value="UniProtKB-EC"/>
</dbReference>
<evidence type="ECO:0000256" key="13">
    <source>
        <dbReference type="PIRSR" id="PIRSR004930-1"/>
    </source>
</evidence>
<evidence type="ECO:0000256" key="7">
    <source>
        <dbReference type="ARBA" id="ARBA00022694"/>
    </source>
</evidence>
<dbReference type="PANTHER" id="PTHR17490">
    <property type="entry name" value="SUA5"/>
    <property type="match status" value="1"/>
</dbReference>
<keyword evidence="7" id="KW-0819">tRNA processing</keyword>
<reference evidence="16" key="1">
    <citation type="journal article" date="2018" name="Nat. Microbiol.">
        <title>Leveraging single-cell genomics to expand the fungal tree of life.</title>
        <authorList>
            <person name="Ahrendt S.R."/>
            <person name="Quandt C.A."/>
            <person name="Ciobanu D."/>
            <person name="Clum A."/>
            <person name="Salamov A."/>
            <person name="Andreopoulos B."/>
            <person name="Cheng J.F."/>
            <person name="Woyke T."/>
            <person name="Pelin A."/>
            <person name="Henrissat B."/>
            <person name="Reynolds N.K."/>
            <person name="Benny G.L."/>
            <person name="Smith M.E."/>
            <person name="James T.Y."/>
            <person name="Grigoriev I.V."/>
        </authorList>
    </citation>
    <scope>NUCLEOTIDE SEQUENCE [LARGE SCALE GENOMIC DNA]</scope>
    <source>
        <strain evidence="16">ATCC 52028</strain>
    </source>
</reference>
<feature type="non-terminal residue" evidence="15">
    <location>
        <position position="312"/>
    </location>
</feature>
<proteinExistence type="inferred from homology"/>
<dbReference type="EC" id="2.7.7.87" evidence="3"/>
<dbReference type="EMBL" id="ML014187">
    <property type="protein sequence ID" value="RKP01072.1"/>
    <property type="molecule type" value="Genomic_DNA"/>
</dbReference>
<feature type="binding site" evidence="13">
    <location>
        <position position="119"/>
    </location>
    <ligand>
        <name>ATP</name>
        <dbReference type="ChEBI" id="CHEBI:30616"/>
    </ligand>
</feature>
<evidence type="ECO:0000256" key="6">
    <source>
        <dbReference type="ARBA" id="ARBA00022679"/>
    </source>
</evidence>
<keyword evidence="8" id="KW-0548">Nucleotidyltransferase</keyword>
<dbReference type="InterPro" id="IPR038385">
    <property type="entry name" value="Sua5/YwlC_C"/>
</dbReference>
<accession>A0A4P9X791</accession>
<dbReference type="InterPro" id="IPR010923">
    <property type="entry name" value="T(6)A37_SUA5"/>
</dbReference>
<comment type="catalytic activity">
    <reaction evidence="12">
        <text>L-threonine + hydrogencarbonate + ATP = L-threonylcarbamoyladenylate + diphosphate + H2O</text>
        <dbReference type="Rhea" id="RHEA:36407"/>
        <dbReference type="ChEBI" id="CHEBI:15377"/>
        <dbReference type="ChEBI" id="CHEBI:17544"/>
        <dbReference type="ChEBI" id="CHEBI:30616"/>
        <dbReference type="ChEBI" id="CHEBI:33019"/>
        <dbReference type="ChEBI" id="CHEBI:57926"/>
        <dbReference type="ChEBI" id="CHEBI:73682"/>
        <dbReference type="EC" id="2.7.7.87"/>
    </reaction>
</comment>
<feature type="binding site" evidence="13">
    <location>
        <position position="34"/>
    </location>
    <ligand>
        <name>ATP</name>
        <dbReference type="ChEBI" id="CHEBI:30616"/>
    </ligand>
</feature>
<dbReference type="GO" id="GO:0000049">
    <property type="term" value="F:tRNA binding"/>
    <property type="evidence" value="ECO:0007669"/>
    <property type="project" value="TreeGrafter"/>
</dbReference>
<evidence type="ECO:0000256" key="12">
    <source>
        <dbReference type="ARBA" id="ARBA00048366"/>
    </source>
</evidence>
<organism evidence="15 16">
    <name type="scientific">Caulochytrium protostelioides</name>
    <dbReference type="NCBI Taxonomy" id="1555241"/>
    <lineage>
        <taxon>Eukaryota</taxon>
        <taxon>Fungi</taxon>
        <taxon>Fungi incertae sedis</taxon>
        <taxon>Chytridiomycota</taxon>
        <taxon>Chytridiomycota incertae sedis</taxon>
        <taxon>Chytridiomycetes</taxon>
        <taxon>Caulochytriales</taxon>
        <taxon>Caulochytriaceae</taxon>
        <taxon>Caulochytrium</taxon>
    </lineage>
</organism>
<dbReference type="STRING" id="1555241.A0A4P9X791"/>
<dbReference type="SUPFAM" id="SSF55821">
    <property type="entry name" value="YrdC/RibB"/>
    <property type="match status" value="1"/>
</dbReference>
<dbReference type="PROSITE" id="PS51163">
    <property type="entry name" value="YRDC"/>
    <property type="match status" value="1"/>
</dbReference>
<keyword evidence="16" id="KW-1185">Reference proteome</keyword>
<evidence type="ECO:0000256" key="10">
    <source>
        <dbReference type="ARBA" id="ARBA00022840"/>
    </source>
</evidence>
<feature type="binding site" evidence="13">
    <location>
        <position position="39"/>
    </location>
    <ligand>
        <name>L-threonine</name>
        <dbReference type="ChEBI" id="CHEBI:57926"/>
    </ligand>
</feature>
<dbReference type="InterPro" id="IPR050156">
    <property type="entry name" value="TC-AMP_synthase_SUA5"/>
</dbReference>
<evidence type="ECO:0000259" key="14">
    <source>
        <dbReference type="PROSITE" id="PS51163"/>
    </source>
</evidence>